<evidence type="ECO:0000256" key="5">
    <source>
        <dbReference type="ARBA" id="ARBA00023004"/>
    </source>
</evidence>
<dbReference type="Pfam" id="PF13247">
    <property type="entry name" value="Fer4_11"/>
    <property type="match status" value="1"/>
</dbReference>
<keyword evidence="4" id="KW-0677">Repeat</keyword>
<name>A0A3D8P304_9THEO</name>
<evidence type="ECO:0000313" key="9">
    <source>
        <dbReference type="Proteomes" id="UP000256329"/>
    </source>
</evidence>
<dbReference type="GO" id="GO:0051539">
    <property type="term" value="F:4 iron, 4 sulfur cluster binding"/>
    <property type="evidence" value="ECO:0007669"/>
    <property type="project" value="UniProtKB-KW"/>
</dbReference>
<dbReference type="Gene3D" id="3.30.70.20">
    <property type="match status" value="2"/>
</dbReference>
<feature type="domain" description="4Fe-4S ferredoxin-type" evidence="7">
    <location>
        <begin position="3"/>
        <end position="33"/>
    </location>
</feature>
<evidence type="ECO:0000313" key="8">
    <source>
        <dbReference type="EMBL" id="RDV80503.1"/>
    </source>
</evidence>
<dbReference type="RefSeq" id="WP_115793469.1">
    <property type="nucleotide sequence ID" value="NZ_QSLN01000035.1"/>
</dbReference>
<evidence type="ECO:0000256" key="4">
    <source>
        <dbReference type="ARBA" id="ARBA00022737"/>
    </source>
</evidence>
<accession>A0A3D8P304</accession>
<gene>
    <name evidence="8" type="ORF">DXX99_10725</name>
</gene>
<dbReference type="SUPFAM" id="SSF54862">
    <property type="entry name" value="4Fe-4S ferredoxins"/>
    <property type="match status" value="1"/>
</dbReference>
<dbReference type="PROSITE" id="PS51379">
    <property type="entry name" value="4FE4S_FER_2"/>
    <property type="match status" value="2"/>
</dbReference>
<dbReference type="GO" id="GO:0046872">
    <property type="term" value="F:metal ion binding"/>
    <property type="evidence" value="ECO:0007669"/>
    <property type="project" value="UniProtKB-KW"/>
</dbReference>
<dbReference type="GO" id="GO:0030313">
    <property type="term" value="C:cell envelope"/>
    <property type="evidence" value="ECO:0007669"/>
    <property type="project" value="UniProtKB-SubCell"/>
</dbReference>
<comment type="caution">
    <text evidence="8">The sequence shown here is derived from an EMBL/GenBank/DDBJ whole genome shotgun (WGS) entry which is preliminary data.</text>
</comment>
<reference evidence="8 9" key="1">
    <citation type="submission" date="2018-08" db="EMBL/GenBank/DDBJ databases">
        <title>Form III RuBisCO-mediated autotrophy in Thermodesulfobium bacteria.</title>
        <authorList>
            <person name="Toshchakov S.V."/>
            <person name="Kublanov I.V."/>
            <person name="Frolov E."/>
            <person name="Bonch-Osmolovskaya E.A."/>
            <person name="Tourova T.P."/>
            <person name="Chernych N.A."/>
            <person name="Lebedinsky A.V."/>
        </authorList>
    </citation>
    <scope>NUCLEOTIDE SEQUENCE [LARGE SCALE GENOMIC DNA]</scope>
    <source>
        <strain evidence="8 9">SR</strain>
    </source>
</reference>
<dbReference type="Proteomes" id="UP000256329">
    <property type="component" value="Unassembled WGS sequence"/>
</dbReference>
<comment type="subcellular location">
    <subcellularLocation>
        <location evidence="1">Cell envelope</location>
    </subcellularLocation>
</comment>
<sequence length="263" mass="30265">MSYALLFDVTKCIGCRACQVACKEYNRLPLDDQRDRRYPKETWDKQAPLTANTWLRINAHLVEKNGRVEWRFVRHSCFHCQYPACESACFAHAFYKTPEGPVLYHAYRCVGCRYCMLACPFGIPKYQWSEVFPEVRKCIMCYKRVNQGAPPACVGACPTGAITFGDRDAMLREAHRRIEESPERYINYVYGEKEVGGTSLFYVSDVPFEKLGLPTIERGEIGTEPIPHITHKVLKWTLPIAFTWGAVLTALYFATRQKGEEEH</sequence>
<keyword evidence="3" id="KW-0479">Metal-binding</keyword>
<keyword evidence="5" id="KW-0408">Iron</keyword>
<dbReference type="AlphaFoldDB" id="A0A3D8P304"/>
<evidence type="ECO:0000256" key="3">
    <source>
        <dbReference type="ARBA" id="ARBA00022723"/>
    </source>
</evidence>
<evidence type="ECO:0000259" key="7">
    <source>
        <dbReference type="PROSITE" id="PS51379"/>
    </source>
</evidence>
<dbReference type="PANTHER" id="PTHR43545">
    <property type="entry name" value="FORMATE DEHYDROGENASE, NITRATE-INDUCIBLE, IRON-SULFUR SUBUNIT"/>
    <property type="match status" value="1"/>
</dbReference>
<keyword evidence="9" id="KW-1185">Reference proteome</keyword>
<protein>
    <submittedName>
        <fullName evidence="8">4Fe-4S dicluster domain-containing protein</fullName>
    </submittedName>
</protein>
<dbReference type="OrthoDB" id="1722024at2"/>
<dbReference type="CDD" id="cd10561">
    <property type="entry name" value="HybA_like"/>
    <property type="match status" value="1"/>
</dbReference>
<proteinExistence type="predicted"/>
<keyword evidence="2" id="KW-0004">4Fe-4S</keyword>
<keyword evidence="6" id="KW-0411">Iron-sulfur</keyword>
<feature type="domain" description="4Fe-4S ferredoxin-type" evidence="7">
    <location>
        <begin position="100"/>
        <end position="129"/>
    </location>
</feature>
<dbReference type="InterPro" id="IPR017896">
    <property type="entry name" value="4Fe4S_Fe-S-bd"/>
</dbReference>
<dbReference type="InterPro" id="IPR051555">
    <property type="entry name" value="FDH_Electron_Transfer_Unit"/>
</dbReference>
<evidence type="ECO:0000256" key="1">
    <source>
        <dbReference type="ARBA" id="ARBA00004196"/>
    </source>
</evidence>
<organism evidence="8 9">
    <name type="scientific">Ammonifex thiophilus</name>
    <dbReference type="NCBI Taxonomy" id="444093"/>
    <lineage>
        <taxon>Bacteria</taxon>
        <taxon>Bacillati</taxon>
        <taxon>Bacillota</taxon>
        <taxon>Clostridia</taxon>
        <taxon>Thermoanaerobacterales</taxon>
        <taxon>Thermoanaerobacteraceae</taxon>
        <taxon>Ammonifex</taxon>
    </lineage>
</organism>
<dbReference type="PROSITE" id="PS00198">
    <property type="entry name" value="4FE4S_FER_1"/>
    <property type="match status" value="1"/>
</dbReference>
<dbReference type="InterPro" id="IPR017900">
    <property type="entry name" value="4Fe4S_Fe_S_CS"/>
</dbReference>
<evidence type="ECO:0000256" key="6">
    <source>
        <dbReference type="ARBA" id="ARBA00023014"/>
    </source>
</evidence>
<dbReference type="PANTHER" id="PTHR43545:SF4">
    <property type="entry name" value="IRON-SULFUR PROTEIN"/>
    <property type="match status" value="1"/>
</dbReference>
<evidence type="ECO:0000256" key="2">
    <source>
        <dbReference type="ARBA" id="ARBA00022485"/>
    </source>
</evidence>
<dbReference type="EMBL" id="QSLN01000035">
    <property type="protein sequence ID" value="RDV80503.1"/>
    <property type="molecule type" value="Genomic_DNA"/>
</dbReference>